<evidence type="ECO:0000313" key="4">
    <source>
        <dbReference type="EMBL" id="MEJ8857258.1"/>
    </source>
</evidence>
<proteinExistence type="predicted"/>
<dbReference type="Gene3D" id="1.25.40.10">
    <property type="entry name" value="Tetratricopeptide repeat domain"/>
    <property type="match status" value="1"/>
</dbReference>
<dbReference type="InterPro" id="IPR019734">
    <property type="entry name" value="TPR_rpt"/>
</dbReference>
<dbReference type="InterPro" id="IPR011990">
    <property type="entry name" value="TPR-like_helical_dom_sf"/>
</dbReference>
<dbReference type="EMBL" id="JBBKZS010000010">
    <property type="protein sequence ID" value="MEJ8857258.1"/>
    <property type="molecule type" value="Genomic_DNA"/>
</dbReference>
<dbReference type="SMART" id="SM00028">
    <property type="entry name" value="TPR"/>
    <property type="match status" value="1"/>
</dbReference>
<evidence type="ECO:0000313" key="5">
    <source>
        <dbReference type="Proteomes" id="UP001367030"/>
    </source>
</evidence>
<keyword evidence="5" id="KW-1185">Reference proteome</keyword>
<keyword evidence="3" id="KW-0732">Signal</keyword>
<evidence type="ECO:0008006" key="6">
    <source>
        <dbReference type="Google" id="ProtNLM"/>
    </source>
</evidence>
<feature type="compositionally biased region" description="Pro residues" evidence="2">
    <location>
        <begin position="176"/>
        <end position="185"/>
    </location>
</feature>
<accession>A0ABU8XDY7</accession>
<gene>
    <name evidence="4" type="ORF">WKW79_21965</name>
</gene>
<feature type="region of interest" description="Disordered" evidence="2">
    <location>
        <begin position="160"/>
        <end position="237"/>
    </location>
</feature>
<name>A0ABU8XDY7_9BURK</name>
<feature type="compositionally biased region" description="Low complexity" evidence="2">
    <location>
        <begin position="186"/>
        <end position="226"/>
    </location>
</feature>
<evidence type="ECO:0000256" key="1">
    <source>
        <dbReference type="PROSITE-ProRule" id="PRU00339"/>
    </source>
</evidence>
<dbReference type="RefSeq" id="WP_340337332.1">
    <property type="nucleotide sequence ID" value="NZ_JBBKZS010000010.1"/>
</dbReference>
<dbReference type="Pfam" id="PF14559">
    <property type="entry name" value="TPR_19"/>
    <property type="match status" value="1"/>
</dbReference>
<dbReference type="SUPFAM" id="SSF48452">
    <property type="entry name" value="TPR-like"/>
    <property type="match status" value="1"/>
</dbReference>
<evidence type="ECO:0000256" key="2">
    <source>
        <dbReference type="SAM" id="MobiDB-lite"/>
    </source>
</evidence>
<keyword evidence="1" id="KW-0802">TPR repeat</keyword>
<comment type="caution">
    <text evidence="4">The sequence shown here is derived from an EMBL/GenBank/DDBJ whole genome shotgun (WGS) entry which is preliminary data.</text>
</comment>
<feature type="compositionally biased region" description="Low complexity" evidence="2">
    <location>
        <begin position="163"/>
        <end position="175"/>
    </location>
</feature>
<evidence type="ECO:0000256" key="3">
    <source>
        <dbReference type="SAM" id="SignalP"/>
    </source>
</evidence>
<dbReference type="Proteomes" id="UP001367030">
    <property type="component" value="Unassembled WGS sequence"/>
</dbReference>
<organism evidence="4 5">
    <name type="scientific">Variovorax robiniae</name>
    <dbReference type="NCBI Taxonomy" id="1836199"/>
    <lineage>
        <taxon>Bacteria</taxon>
        <taxon>Pseudomonadati</taxon>
        <taxon>Pseudomonadota</taxon>
        <taxon>Betaproteobacteria</taxon>
        <taxon>Burkholderiales</taxon>
        <taxon>Comamonadaceae</taxon>
        <taxon>Variovorax</taxon>
    </lineage>
</organism>
<reference evidence="4 5" key="1">
    <citation type="submission" date="2024-03" db="EMBL/GenBank/DDBJ databases">
        <title>Novel species of the genus Variovorax.</title>
        <authorList>
            <person name="Liu Q."/>
            <person name="Xin Y.-H."/>
        </authorList>
    </citation>
    <scope>NUCLEOTIDE SEQUENCE [LARGE SCALE GENOMIC DNA]</scope>
    <source>
        <strain evidence="4 5">KACC 18901</strain>
    </source>
</reference>
<dbReference type="PROSITE" id="PS51257">
    <property type="entry name" value="PROKAR_LIPOPROTEIN"/>
    <property type="match status" value="1"/>
</dbReference>
<feature type="chain" id="PRO_5046709667" description="Tetratricopeptide repeat protein" evidence="3">
    <location>
        <begin position="25"/>
        <end position="237"/>
    </location>
</feature>
<protein>
    <recommendedName>
        <fullName evidence="6">Tetratricopeptide repeat protein</fullName>
    </recommendedName>
</protein>
<sequence length="237" mass="24202">MNNKHIASAVVAFSLATGLLTGCANTPTTTAAAQSSEAFGKSMAEADQVAASDKAGDKERAIGMYQQIATKNPSRGEPWSRIAQIHFAQGNYSLAIVAAEETLKRDPSNRQAKSVTAVGGLRLAARSLEDLRKDSSLSGDTTADAQRLAQLLRETLGTSVLVPATEPARATTPARRAPPPKPPRAPAAASDAPSTTTSAPATTPTTAVKPVAVPAKAAPAAPPAARSGSGNPFDALK</sequence>
<feature type="repeat" description="TPR" evidence="1">
    <location>
        <begin position="76"/>
        <end position="109"/>
    </location>
</feature>
<feature type="signal peptide" evidence="3">
    <location>
        <begin position="1"/>
        <end position="24"/>
    </location>
</feature>
<dbReference type="PROSITE" id="PS50005">
    <property type="entry name" value="TPR"/>
    <property type="match status" value="1"/>
</dbReference>